<feature type="compositionally biased region" description="Basic and acidic residues" evidence="1">
    <location>
        <begin position="87"/>
        <end position="103"/>
    </location>
</feature>
<evidence type="ECO:0000313" key="4">
    <source>
        <dbReference type="Proteomes" id="UP000283805"/>
    </source>
</evidence>
<evidence type="ECO:0000256" key="1">
    <source>
        <dbReference type="SAM" id="MobiDB-lite"/>
    </source>
</evidence>
<feature type="region of interest" description="Disordered" evidence="1">
    <location>
        <begin position="1"/>
        <end position="127"/>
    </location>
</feature>
<name>A0A419WJC5_9EURY</name>
<sequence>MSDERPPDDHDRDDHASGSPRPPDSASSSDAPTDDGRVDESTADPPNATAGGEPSETRRSSSDLESDGDEPTDRREQNQEQADGGYSEERRPPEQRDRDRESAPESGTEPEPEEPGEPAGQPSAGGRGDRVAFWLSALFGLALAVGSIALVSGRAPFFEDVLRVRPSVEGGGVGADWVVGNTEPVLEAMITVVHFADVVMGIFILVMVFIHWAAFRRLGARMRPPSGTQRRETAAATDGGVSGSGGDGDADADGDGAGAGNTDQTGGDRP</sequence>
<feature type="transmembrane region" description="Helical" evidence="2">
    <location>
        <begin position="192"/>
        <end position="215"/>
    </location>
</feature>
<reference evidence="3 4" key="1">
    <citation type="submission" date="2018-09" db="EMBL/GenBank/DDBJ databases">
        <title>Genomic Encyclopedia of Archaeal and Bacterial Type Strains, Phase II (KMG-II): from individual species to whole genera.</title>
        <authorList>
            <person name="Goeker M."/>
        </authorList>
    </citation>
    <scope>NUCLEOTIDE SEQUENCE [LARGE SCALE GENOMIC DNA]</scope>
    <source>
        <strain evidence="3 4">DSM 13151</strain>
    </source>
</reference>
<feature type="transmembrane region" description="Helical" evidence="2">
    <location>
        <begin position="131"/>
        <end position="151"/>
    </location>
</feature>
<gene>
    <name evidence="3" type="ORF">ATJ93_2427</name>
</gene>
<dbReference type="OrthoDB" id="206264at2157"/>
<feature type="compositionally biased region" description="Basic and acidic residues" evidence="1">
    <location>
        <begin position="1"/>
        <end position="16"/>
    </location>
</feature>
<dbReference type="RefSeq" id="WP_120244825.1">
    <property type="nucleotide sequence ID" value="NZ_RAPO01000002.1"/>
</dbReference>
<dbReference type="Proteomes" id="UP000283805">
    <property type="component" value="Unassembled WGS sequence"/>
</dbReference>
<proteinExistence type="predicted"/>
<keyword evidence="2" id="KW-1133">Transmembrane helix</keyword>
<dbReference type="EMBL" id="RAPO01000002">
    <property type="protein sequence ID" value="RKD95569.1"/>
    <property type="molecule type" value="Genomic_DNA"/>
</dbReference>
<comment type="caution">
    <text evidence="3">The sequence shown here is derived from an EMBL/GenBank/DDBJ whole genome shotgun (WGS) entry which is preliminary data.</text>
</comment>
<keyword evidence="2" id="KW-0812">Transmembrane</keyword>
<evidence type="ECO:0000256" key="2">
    <source>
        <dbReference type="SAM" id="Phobius"/>
    </source>
</evidence>
<protein>
    <submittedName>
        <fullName evidence="3">Uncharacterized protein</fullName>
    </submittedName>
</protein>
<keyword evidence="4" id="KW-1185">Reference proteome</keyword>
<dbReference type="AlphaFoldDB" id="A0A419WJC5"/>
<evidence type="ECO:0000313" key="3">
    <source>
        <dbReference type="EMBL" id="RKD95569.1"/>
    </source>
</evidence>
<organism evidence="3 4">
    <name type="scientific">Halopiger aswanensis</name>
    <dbReference type="NCBI Taxonomy" id="148449"/>
    <lineage>
        <taxon>Archaea</taxon>
        <taxon>Methanobacteriati</taxon>
        <taxon>Methanobacteriota</taxon>
        <taxon>Stenosarchaea group</taxon>
        <taxon>Halobacteria</taxon>
        <taxon>Halobacteriales</taxon>
        <taxon>Natrialbaceae</taxon>
        <taxon>Halopiger</taxon>
    </lineage>
</organism>
<keyword evidence="2" id="KW-0472">Membrane</keyword>
<accession>A0A419WJC5</accession>
<feature type="compositionally biased region" description="Low complexity" evidence="1">
    <location>
        <begin position="260"/>
        <end position="270"/>
    </location>
</feature>
<feature type="region of interest" description="Disordered" evidence="1">
    <location>
        <begin position="222"/>
        <end position="270"/>
    </location>
</feature>